<evidence type="ECO:0000313" key="6">
    <source>
        <dbReference type="Proteomes" id="UP000061660"/>
    </source>
</evidence>
<dbReference type="PANTHER" id="PTHR43191">
    <property type="entry name" value="RRNA METHYLTRANSFERASE 3"/>
    <property type="match status" value="1"/>
</dbReference>
<feature type="domain" description="RNA 2-O ribose methyltransferase substrate binding" evidence="4">
    <location>
        <begin position="43"/>
        <end position="117"/>
    </location>
</feature>
<dbReference type="AlphaFoldDB" id="A0A0U2M6W7"/>
<dbReference type="CDD" id="cd18095">
    <property type="entry name" value="SpoU-like_rRNA-MTase"/>
    <property type="match status" value="1"/>
</dbReference>
<dbReference type="GO" id="GO:0006396">
    <property type="term" value="P:RNA processing"/>
    <property type="evidence" value="ECO:0007669"/>
    <property type="project" value="InterPro"/>
</dbReference>
<dbReference type="InterPro" id="IPR053888">
    <property type="entry name" value="MRM3-like_sub_bind"/>
</dbReference>
<dbReference type="InterPro" id="IPR013123">
    <property type="entry name" value="SpoU_subst-bd"/>
</dbReference>
<dbReference type="SMART" id="SM00967">
    <property type="entry name" value="SpoU_sub_bind"/>
    <property type="match status" value="1"/>
</dbReference>
<evidence type="ECO:0000256" key="3">
    <source>
        <dbReference type="ARBA" id="ARBA00022679"/>
    </source>
</evidence>
<dbReference type="Gene3D" id="3.30.1330.30">
    <property type="match status" value="1"/>
</dbReference>
<dbReference type="GO" id="GO:0003723">
    <property type="term" value="F:RNA binding"/>
    <property type="evidence" value="ECO:0007669"/>
    <property type="project" value="InterPro"/>
</dbReference>
<evidence type="ECO:0000256" key="2">
    <source>
        <dbReference type="ARBA" id="ARBA00022603"/>
    </source>
</evidence>
<keyword evidence="2 5" id="KW-0489">Methyltransferase</keyword>
<dbReference type="InterPro" id="IPR029028">
    <property type="entry name" value="Alpha/beta_knot_MTases"/>
</dbReference>
<dbReference type="GO" id="GO:0005737">
    <property type="term" value="C:cytoplasm"/>
    <property type="evidence" value="ECO:0007669"/>
    <property type="project" value="UniProtKB-ARBA"/>
</dbReference>
<organism evidence="5 6">
    <name type="scientific">Paenibacillus naphthalenovorans</name>
    <dbReference type="NCBI Taxonomy" id="162209"/>
    <lineage>
        <taxon>Bacteria</taxon>
        <taxon>Bacillati</taxon>
        <taxon>Bacillota</taxon>
        <taxon>Bacilli</taxon>
        <taxon>Bacillales</taxon>
        <taxon>Paenibacillaceae</taxon>
        <taxon>Paenibacillus</taxon>
    </lineage>
</organism>
<dbReference type="Proteomes" id="UP000061660">
    <property type="component" value="Chromosome"/>
</dbReference>
<dbReference type="InterPro" id="IPR051259">
    <property type="entry name" value="rRNA_Methyltransferase"/>
</dbReference>
<dbReference type="STRING" id="162209.IJ22_34150"/>
<evidence type="ECO:0000259" key="4">
    <source>
        <dbReference type="SMART" id="SM00967"/>
    </source>
</evidence>
<keyword evidence="6" id="KW-1185">Reference proteome</keyword>
<evidence type="ECO:0000256" key="1">
    <source>
        <dbReference type="ARBA" id="ARBA00007228"/>
    </source>
</evidence>
<keyword evidence="3 5" id="KW-0808">Transferase</keyword>
<dbReference type="Pfam" id="PF00588">
    <property type="entry name" value="SpoU_methylase"/>
    <property type="match status" value="1"/>
</dbReference>
<dbReference type="InterPro" id="IPR029064">
    <property type="entry name" value="Ribosomal_eL30-like_sf"/>
</dbReference>
<comment type="similarity">
    <text evidence="1">Belongs to the class IV-like SAM-binding methyltransferase superfamily. RNA methyltransferase TrmH family.</text>
</comment>
<reference evidence="6" key="1">
    <citation type="submission" date="2015-12" db="EMBL/GenBank/DDBJ databases">
        <title>Complete genome sequences of two moderately thermophilic Paenibacillus species.</title>
        <authorList>
            <person name="Butler R.III."/>
            <person name="Wang J."/>
            <person name="Stark B.C."/>
            <person name="Pombert J.-F."/>
        </authorList>
    </citation>
    <scope>NUCLEOTIDE SEQUENCE [LARGE SCALE GENOMIC DNA]</scope>
    <source>
        <strain evidence="6">32O-Y</strain>
    </source>
</reference>
<dbReference type="Gene3D" id="3.40.1280.10">
    <property type="match status" value="1"/>
</dbReference>
<dbReference type="EMBL" id="CP013652">
    <property type="protein sequence ID" value="ALS23776.1"/>
    <property type="molecule type" value="Genomic_DNA"/>
</dbReference>
<protein>
    <submittedName>
        <fullName evidence="5">rRNA methyltransferase</fullName>
    </submittedName>
</protein>
<dbReference type="PANTHER" id="PTHR43191:SF2">
    <property type="entry name" value="RRNA METHYLTRANSFERASE 3, MITOCHONDRIAL"/>
    <property type="match status" value="1"/>
</dbReference>
<sequence length="283" mass="30871">MDIKDPLVNRGADTIISSVQNPRIKQWTELQSRKGREKQGRFLIEGIHLVQEALRSDLIPEVVAYSDERAEACADLLQEAAERGMELVQVTEAVLAKCTDTQTPQPVFAVVPKLPWRAADLISASEQDGLVVVIDGIQDPGNLGTIIRSADAVGASGVLLGKGTVDLYNPKTVRSTMGSLFHLPIVQGDLAQWLPEAASRGIQVAATRLEDAVSLYDYDFRRPTWFVIGNEGQGVSAEVQQLVQCHVRIPMQGRAESLNAAMAATVVLFEAMRQRGFKPNNNS</sequence>
<dbReference type="Pfam" id="PF22435">
    <property type="entry name" value="MRM3-like_sub_bind"/>
    <property type="match status" value="1"/>
</dbReference>
<dbReference type="SUPFAM" id="SSF55315">
    <property type="entry name" value="L30e-like"/>
    <property type="match status" value="1"/>
</dbReference>
<dbReference type="InterPro" id="IPR001537">
    <property type="entry name" value="SpoU_MeTrfase"/>
</dbReference>
<dbReference type="GO" id="GO:0032259">
    <property type="term" value="P:methylation"/>
    <property type="evidence" value="ECO:0007669"/>
    <property type="project" value="UniProtKB-KW"/>
</dbReference>
<name>A0A0U2M6W7_9BACL</name>
<dbReference type="RefSeq" id="WP_235594156.1">
    <property type="nucleotide sequence ID" value="NZ_CP013652.1"/>
</dbReference>
<dbReference type="GO" id="GO:0008173">
    <property type="term" value="F:RNA methyltransferase activity"/>
    <property type="evidence" value="ECO:0007669"/>
    <property type="project" value="InterPro"/>
</dbReference>
<accession>A0A0U2M6W7</accession>
<dbReference type="InterPro" id="IPR029026">
    <property type="entry name" value="tRNA_m1G_MTases_N"/>
</dbReference>
<reference evidence="5 6" key="2">
    <citation type="journal article" date="2016" name="Genome Announc.">
        <title>Complete Genome Sequences of Two Interactive Moderate Thermophiles, Paenibacillus napthalenovorans 32O-Y and Paenibacillus sp. 32O-W.</title>
        <authorList>
            <person name="Butler R.R.III."/>
            <person name="Wang J."/>
            <person name="Stark B.C."/>
            <person name="Pombert J.F."/>
        </authorList>
    </citation>
    <scope>NUCLEOTIDE SEQUENCE [LARGE SCALE GENOMIC DNA]</scope>
    <source>
        <strain evidence="5 6">32O-Y</strain>
    </source>
</reference>
<dbReference type="PATRIC" id="fig|162209.4.peg.3654"/>
<dbReference type="SUPFAM" id="SSF75217">
    <property type="entry name" value="alpha/beta knot"/>
    <property type="match status" value="1"/>
</dbReference>
<gene>
    <name evidence="5" type="ORF">IJ22_34150</name>
</gene>
<proteinExistence type="inferred from homology"/>
<evidence type="ECO:0000313" key="5">
    <source>
        <dbReference type="EMBL" id="ALS23776.1"/>
    </source>
</evidence>
<dbReference type="KEGG" id="pnp:IJ22_34150"/>